<organism evidence="2 3">
    <name type="scientific">Sphingomonas hankookensis</name>
    <dbReference type="NCBI Taxonomy" id="563996"/>
    <lineage>
        <taxon>Bacteria</taxon>
        <taxon>Pseudomonadati</taxon>
        <taxon>Pseudomonadota</taxon>
        <taxon>Alphaproteobacteria</taxon>
        <taxon>Sphingomonadales</taxon>
        <taxon>Sphingomonadaceae</taxon>
        <taxon>Sphingomonas</taxon>
    </lineage>
</organism>
<sequence length="782" mass="83194">MAGSEVVLGYLKYVLGFDSVAFEKGAGEAEKRLKATERHFKAVGDRMQSIGGKLSAGITAPVLAIGTAFAASAREMAASAPELQAMAQLANTSTSQFQRLAYAAKSVGVESDKLSDIYKDVNDKVGDFMATGGGEMKDFFEKIAPKVGVTAAQFKRLSGPDALQLYVSSLEKAGVSQAEMTFYMEAIADDATRLLPLLRDNGKAMGDLGKNAAVISPEQLENMKRYTAAQQQMQESFRALTIAVVDSGLLETLTNLATKVAEWTKWVAKAHPEAFKLAAAIGGVSAAVGPVVFGVGSMVKMFSPLLARLAPLIGTAGAAATGAGGTGLVGIAGALGPIAIGAIAVVAAYKNWDKIGPWIDNVATRMQDWATKTDANIKQFTDGVNAMDRRLGIPSQPEFLDSIERNFTESVARIDAWLLGVQKWAADFDAAFVRMASSAVTSMQRLYTGVKTWLGDKLNAIWASAAEKIQWINDKFFGLYDAVVGHSYIPDMVDEIGQHMRRLDQEMVAPATGAISKTDQAFRALAASLSPILDRLYPAEARENRLAADIETVNAAVKAGILPAQQAAEAIKRLRDEYARELGGKPTAADVIGEPNDEDLGLPDVGDIEIKVGDIEEVLGGLGKANDDAAASFEDMARRAMYSLQSLVGAIKGGDFVDILSSIADAFFSLGGAGLFGKSNGKTFDFGGFRAEGGPVGAGRTYMVGERGPELFTATRSGYIHPNPSNDNGSAQFMRVAIDVNEGPMFRATIRDEANTQATAVSIDSKRRDMKSYRNTMGRGTR</sequence>
<proteinExistence type="predicted"/>
<reference evidence="3" key="1">
    <citation type="submission" date="2016-01" db="EMBL/GenBank/DDBJ databases">
        <title>Draft genome of Chromobacterium sp. F49.</title>
        <authorList>
            <person name="Hong K.W."/>
        </authorList>
    </citation>
    <scope>NUCLEOTIDE SEQUENCE [LARGE SCALE GENOMIC DNA]</scope>
    <source>
        <strain evidence="3">CN3</strain>
    </source>
</reference>
<comment type="caution">
    <text evidence="2">The sequence shown here is derived from an EMBL/GenBank/DDBJ whole genome shotgun (WGS) entry which is preliminary data.</text>
</comment>
<keyword evidence="1" id="KW-1133">Transmembrane helix</keyword>
<keyword evidence="1" id="KW-0472">Membrane</keyword>
<keyword evidence="1" id="KW-0812">Transmembrane</keyword>
<dbReference type="Proteomes" id="UP000076609">
    <property type="component" value="Unassembled WGS sequence"/>
</dbReference>
<accession>A0ABR5YDG5</accession>
<evidence type="ECO:0008006" key="4">
    <source>
        <dbReference type="Google" id="ProtNLM"/>
    </source>
</evidence>
<name>A0ABR5YDG5_9SPHN</name>
<evidence type="ECO:0000256" key="1">
    <source>
        <dbReference type="SAM" id="Phobius"/>
    </source>
</evidence>
<feature type="transmembrane region" description="Helical" evidence="1">
    <location>
        <begin position="329"/>
        <end position="349"/>
    </location>
</feature>
<dbReference type="EMBL" id="LQQO01000008">
    <property type="protein sequence ID" value="KZE16228.1"/>
    <property type="molecule type" value="Genomic_DNA"/>
</dbReference>
<keyword evidence="3" id="KW-1185">Reference proteome</keyword>
<evidence type="ECO:0000313" key="3">
    <source>
        <dbReference type="Proteomes" id="UP000076609"/>
    </source>
</evidence>
<evidence type="ECO:0000313" key="2">
    <source>
        <dbReference type="EMBL" id="KZE16228.1"/>
    </source>
</evidence>
<gene>
    <name evidence="2" type="ORF">AVT10_12060</name>
</gene>
<feature type="transmembrane region" description="Helical" evidence="1">
    <location>
        <begin position="274"/>
        <end position="293"/>
    </location>
</feature>
<protein>
    <recommendedName>
        <fullName evidence="4">Tail tape measure protein</fullName>
    </recommendedName>
</protein>
<dbReference type="RefSeq" id="WP_066689395.1">
    <property type="nucleotide sequence ID" value="NZ_LQQO01000008.1"/>
</dbReference>